<reference evidence="3" key="1">
    <citation type="submission" date="2016-10" db="EMBL/GenBank/DDBJ databases">
        <authorList>
            <person name="Varghese N."/>
            <person name="Submissions S."/>
        </authorList>
    </citation>
    <scope>NUCLEOTIDE SEQUENCE [LARGE SCALE GENOMIC DNA]</scope>
    <source>
        <strain evidence="3">DSM 23256</strain>
    </source>
</reference>
<dbReference type="AlphaFoldDB" id="A0A1G7HJR6"/>
<dbReference type="NCBIfam" id="TIGR01440">
    <property type="entry name" value="TIGR01440 family protein"/>
    <property type="match status" value="1"/>
</dbReference>
<dbReference type="OrthoDB" id="9803187at2"/>
<keyword evidence="3" id="KW-1185">Reference proteome</keyword>
<proteinExistence type="inferred from homology"/>
<dbReference type="InterPro" id="IPR006340">
    <property type="entry name" value="DUF436"/>
</dbReference>
<sequence>MADNLTIREQTERAVRELITAAGLAPGQILVVGCSTSEVQGAKIGSAGSDAVAREILAGLMTVAGEFQVRLAIQCCEHLNRALVVERQTMEQYGLEQVTVVPVPKAGGALAARAMRQFADPVVVETIQAHAGLDIGATLIGMHLRRVAVPVRLQQRVIGQAPVTAARTRPKLIGGARAVYEWPANPES</sequence>
<evidence type="ECO:0000256" key="1">
    <source>
        <dbReference type="HAMAP-Rule" id="MF_00800"/>
    </source>
</evidence>
<dbReference type="HAMAP" id="MF_00800">
    <property type="entry name" value="UPF0340"/>
    <property type="match status" value="1"/>
</dbReference>
<dbReference type="SUPFAM" id="SSF110710">
    <property type="entry name" value="TTHA0583/YokD-like"/>
    <property type="match status" value="1"/>
</dbReference>
<dbReference type="Gene3D" id="3.40.50.10360">
    <property type="entry name" value="Hypothetical protein TT1679"/>
    <property type="match status" value="1"/>
</dbReference>
<dbReference type="PIRSF" id="PIRSF007510">
    <property type="entry name" value="UCP007510"/>
    <property type="match status" value="1"/>
</dbReference>
<accession>A0A1G7HJR6</accession>
<organism evidence="2 3">
    <name type="scientific">Sporolituus thermophilus DSM 23256</name>
    <dbReference type="NCBI Taxonomy" id="1123285"/>
    <lineage>
        <taxon>Bacteria</taxon>
        <taxon>Bacillati</taxon>
        <taxon>Bacillota</taxon>
        <taxon>Negativicutes</taxon>
        <taxon>Selenomonadales</taxon>
        <taxon>Sporomusaceae</taxon>
        <taxon>Sporolituus</taxon>
    </lineage>
</organism>
<name>A0A1G7HJR6_9FIRM</name>
<protein>
    <recommendedName>
        <fullName evidence="1">UPF0340 protein SAMN05660235_00093</fullName>
    </recommendedName>
</protein>
<dbReference type="RefSeq" id="WP_093687053.1">
    <property type="nucleotide sequence ID" value="NZ_FNBU01000001.1"/>
</dbReference>
<comment type="similarity">
    <text evidence="1">Belongs to the UPF0340 family.</text>
</comment>
<evidence type="ECO:0000313" key="3">
    <source>
        <dbReference type="Proteomes" id="UP000243333"/>
    </source>
</evidence>
<gene>
    <name evidence="2" type="ORF">SAMN05660235_00093</name>
</gene>
<dbReference type="Proteomes" id="UP000243333">
    <property type="component" value="Unassembled WGS sequence"/>
</dbReference>
<dbReference type="EMBL" id="FNBU01000001">
    <property type="protein sequence ID" value="SDF00514.1"/>
    <property type="molecule type" value="Genomic_DNA"/>
</dbReference>
<dbReference type="InterPro" id="IPR028345">
    <property type="entry name" value="Antibiotic_NAT-like"/>
</dbReference>
<dbReference type="STRING" id="1123285.SAMN05660235_00093"/>
<dbReference type="Pfam" id="PF04260">
    <property type="entry name" value="DUF436"/>
    <property type="match status" value="1"/>
</dbReference>
<evidence type="ECO:0000313" key="2">
    <source>
        <dbReference type="EMBL" id="SDF00514.1"/>
    </source>
</evidence>